<sequence length="52" mass="5750">MKGLDGEFLERPLDGSWFNAGRLKGLQSNEGSVRIRGADPRPAHEIEEGEAR</sequence>
<feature type="compositionally biased region" description="Basic and acidic residues" evidence="1">
    <location>
        <begin position="36"/>
        <end position="52"/>
    </location>
</feature>
<gene>
    <name evidence="2" type="ORF">H4N64_41510</name>
</gene>
<feature type="region of interest" description="Disordered" evidence="1">
    <location>
        <begin position="28"/>
        <end position="52"/>
    </location>
</feature>
<accession>A0A7X1JBY5</accession>
<name>A0A7X1JBY5_9ACTN</name>
<evidence type="ECO:0000313" key="2">
    <source>
        <dbReference type="EMBL" id="MBC2907875.1"/>
    </source>
</evidence>
<comment type="caution">
    <text evidence="2">The sequence shown here is derived from an EMBL/GenBank/DDBJ whole genome shotgun (WGS) entry which is preliminary data.</text>
</comment>
<organism evidence="2 3">
    <name type="scientific">Streptomyces cupreus</name>
    <dbReference type="NCBI Taxonomy" id="2759956"/>
    <lineage>
        <taxon>Bacteria</taxon>
        <taxon>Bacillati</taxon>
        <taxon>Actinomycetota</taxon>
        <taxon>Actinomycetes</taxon>
        <taxon>Kitasatosporales</taxon>
        <taxon>Streptomycetaceae</taxon>
        <taxon>Streptomyces</taxon>
    </lineage>
</organism>
<dbReference type="AlphaFoldDB" id="A0A7X1JBY5"/>
<protein>
    <submittedName>
        <fullName evidence="2">Uncharacterized protein</fullName>
    </submittedName>
</protein>
<dbReference type="Proteomes" id="UP000584670">
    <property type="component" value="Unassembled WGS sequence"/>
</dbReference>
<proteinExistence type="predicted"/>
<dbReference type="RefSeq" id="WP_186287810.1">
    <property type="nucleotide sequence ID" value="NZ_JACMSF010000096.1"/>
</dbReference>
<evidence type="ECO:0000256" key="1">
    <source>
        <dbReference type="SAM" id="MobiDB-lite"/>
    </source>
</evidence>
<dbReference type="EMBL" id="JACMSF010000096">
    <property type="protein sequence ID" value="MBC2907875.1"/>
    <property type="molecule type" value="Genomic_DNA"/>
</dbReference>
<keyword evidence="3" id="KW-1185">Reference proteome</keyword>
<evidence type="ECO:0000313" key="3">
    <source>
        <dbReference type="Proteomes" id="UP000584670"/>
    </source>
</evidence>
<reference evidence="2 3" key="1">
    <citation type="submission" date="2020-08" db="EMBL/GenBank/DDBJ databases">
        <title>Streptomyces sp. PSKA01 genome sequencing and assembly.</title>
        <authorList>
            <person name="Mandal S."/>
            <person name="Maiti P.K."/>
            <person name="Das P."/>
        </authorList>
    </citation>
    <scope>NUCLEOTIDE SEQUENCE [LARGE SCALE GENOMIC DNA]</scope>
    <source>
        <strain evidence="2 3">PSKA01</strain>
    </source>
</reference>